<dbReference type="Proteomes" id="UP000320762">
    <property type="component" value="Unassembled WGS sequence"/>
</dbReference>
<evidence type="ECO:0008006" key="3">
    <source>
        <dbReference type="Google" id="ProtNLM"/>
    </source>
</evidence>
<gene>
    <name evidence="1" type="ORF">BD626DRAFT_492786</name>
</gene>
<comment type="caution">
    <text evidence="1">The sequence shown here is derived from an EMBL/GenBank/DDBJ whole genome shotgun (WGS) entry which is preliminary data.</text>
</comment>
<evidence type="ECO:0000313" key="1">
    <source>
        <dbReference type="EMBL" id="TRM63823.1"/>
    </source>
</evidence>
<dbReference type="AlphaFoldDB" id="A0A550CG97"/>
<evidence type="ECO:0000313" key="2">
    <source>
        <dbReference type="Proteomes" id="UP000320762"/>
    </source>
</evidence>
<name>A0A550CG97_9AGAR</name>
<accession>A0A550CG97</accession>
<reference evidence="1 2" key="1">
    <citation type="journal article" date="2019" name="New Phytol.">
        <title>Comparative genomics reveals unique wood-decay strategies and fruiting body development in the Schizophyllaceae.</title>
        <authorList>
            <person name="Almasi E."/>
            <person name="Sahu N."/>
            <person name="Krizsan K."/>
            <person name="Balint B."/>
            <person name="Kovacs G.M."/>
            <person name="Kiss B."/>
            <person name="Cseklye J."/>
            <person name="Drula E."/>
            <person name="Henrissat B."/>
            <person name="Nagy I."/>
            <person name="Chovatia M."/>
            <person name="Adam C."/>
            <person name="LaButti K."/>
            <person name="Lipzen A."/>
            <person name="Riley R."/>
            <person name="Grigoriev I.V."/>
            <person name="Nagy L.G."/>
        </authorList>
    </citation>
    <scope>NUCLEOTIDE SEQUENCE [LARGE SCALE GENOMIC DNA]</scope>
    <source>
        <strain evidence="1 2">NL-1724</strain>
    </source>
</reference>
<sequence length="196" mass="21753">MRSIVAPNIQELSFCPLGEPRLRLPEDDPYNSLLTFLSSPQSPHAVRELRLQVHASEVNEGAARILASCLERLDNLRVLQLVYLAEPTDILGASQELLRALCVRDDGRPLLPNLQSMEFKSTKYYRIADRETLQILLETVASSRNAQRVVFGTDVVALRDFEVDISQREWSSDSVSRTSLMSVAGILSGSAGRGKA</sequence>
<organism evidence="1 2">
    <name type="scientific">Schizophyllum amplum</name>
    <dbReference type="NCBI Taxonomy" id="97359"/>
    <lineage>
        <taxon>Eukaryota</taxon>
        <taxon>Fungi</taxon>
        <taxon>Dikarya</taxon>
        <taxon>Basidiomycota</taxon>
        <taxon>Agaricomycotina</taxon>
        <taxon>Agaricomycetes</taxon>
        <taxon>Agaricomycetidae</taxon>
        <taxon>Agaricales</taxon>
        <taxon>Schizophyllaceae</taxon>
        <taxon>Schizophyllum</taxon>
    </lineage>
</organism>
<protein>
    <recommendedName>
        <fullName evidence="3">FBD domain-containing protein</fullName>
    </recommendedName>
</protein>
<proteinExistence type="predicted"/>
<keyword evidence="2" id="KW-1185">Reference proteome</keyword>
<dbReference type="EMBL" id="VDMD01000008">
    <property type="protein sequence ID" value="TRM63823.1"/>
    <property type="molecule type" value="Genomic_DNA"/>
</dbReference>